<evidence type="ECO:0000313" key="12">
    <source>
        <dbReference type="Proteomes" id="UP000288215"/>
    </source>
</evidence>
<evidence type="ECO:0000256" key="4">
    <source>
        <dbReference type="ARBA" id="ARBA00022695"/>
    </source>
</evidence>
<comment type="subcellular location">
    <subcellularLocation>
        <location evidence="8">Cytoplasm</location>
    </subcellularLocation>
</comment>
<dbReference type="EMBL" id="RXGA01000003">
    <property type="protein sequence ID" value="RWX73496.1"/>
    <property type="molecule type" value="Genomic_DNA"/>
</dbReference>
<comment type="subunit">
    <text evidence="8">Part of the RNA polymerase complex.</text>
</comment>
<dbReference type="Proteomes" id="UP000288215">
    <property type="component" value="Unassembled WGS sequence"/>
</dbReference>
<keyword evidence="1 8" id="KW-0240">DNA-directed RNA polymerase</keyword>
<evidence type="ECO:0000256" key="2">
    <source>
        <dbReference type="ARBA" id="ARBA00022490"/>
    </source>
</evidence>
<feature type="compositionally biased region" description="Low complexity" evidence="9">
    <location>
        <begin position="56"/>
        <end position="78"/>
    </location>
</feature>
<dbReference type="PANTHER" id="PTHR19376:SF32">
    <property type="entry name" value="DNA-DIRECTED RNA POLYMERASE III SUBUNIT RPC1"/>
    <property type="match status" value="1"/>
</dbReference>
<comment type="function">
    <text evidence="8">DNA-dependent RNA polymerase (RNAP) catalyzes the transcription of DNA into RNA using the four ribonucleoside triphosphates as substrates. Forms part of the jaw domain.</text>
</comment>
<accession>A0A444L7C0</accession>
<dbReference type="Gene3D" id="1.10.150.390">
    <property type="match status" value="1"/>
</dbReference>
<keyword evidence="6 8" id="KW-0804">Transcription</keyword>
<dbReference type="InterPro" id="IPR045867">
    <property type="entry name" value="DNA-dir_RpoC_beta_prime"/>
</dbReference>
<evidence type="ECO:0000256" key="9">
    <source>
        <dbReference type="SAM" id="MobiDB-lite"/>
    </source>
</evidence>
<evidence type="ECO:0000256" key="7">
    <source>
        <dbReference type="ARBA" id="ARBA00048552"/>
    </source>
</evidence>
<dbReference type="Pfam" id="PF04998">
    <property type="entry name" value="RNA_pol_Rpb1_5"/>
    <property type="match status" value="1"/>
</dbReference>
<evidence type="ECO:0000259" key="10">
    <source>
        <dbReference type="Pfam" id="PF04998"/>
    </source>
</evidence>
<evidence type="ECO:0000256" key="1">
    <source>
        <dbReference type="ARBA" id="ARBA00022478"/>
    </source>
</evidence>
<dbReference type="CDD" id="cd06528">
    <property type="entry name" value="RNAP_A"/>
    <property type="match status" value="1"/>
</dbReference>
<dbReference type="GO" id="GO:0005737">
    <property type="term" value="C:cytoplasm"/>
    <property type="evidence" value="ECO:0007669"/>
    <property type="project" value="UniProtKB-SubCell"/>
</dbReference>
<keyword evidence="4 8" id="KW-0548">Nucleotidyltransferase</keyword>
<organism evidence="11 12">
    <name type="scientific">Methanosuratincola subterraneus</name>
    <dbReference type="NCBI Taxonomy" id="2593994"/>
    <lineage>
        <taxon>Archaea</taxon>
        <taxon>Thermoproteota</taxon>
        <taxon>Methanosuratincolia</taxon>
        <taxon>Candidatus Methanomethylicales</taxon>
        <taxon>Candidatus Methanomethylicaceae</taxon>
        <taxon>Candidatus Methanosuratincola (ex Vanwonterghem et al. 2016)</taxon>
    </lineage>
</organism>
<evidence type="ECO:0000256" key="5">
    <source>
        <dbReference type="ARBA" id="ARBA00023125"/>
    </source>
</evidence>
<dbReference type="GO" id="GO:0003677">
    <property type="term" value="F:DNA binding"/>
    <property type="evidence" value="ECO:0007669"/>
    <property type="project" value="UniProtKB-UniRule"/>
</dbReference>
<feature type="domain" description="RNA polymerase Rpb1" evidence="10">
    <location>
        <begin position="96"/>
        <end position="406"/>
    </location>
</feature>
<feature type="compositionally biased region" description="Basic and acidic residues" evidence="9">
    <location>
        <begin position="40"/>
        <end position="55"/>
    </location>
</feature>
<comment type="similarity">
    <text evidence="8">Belongs to the RNA polymerase beta' chain family.</text>
</comment>
<dbReference type="GO" id="GO:0003899">
    <property type="term" value="F:DNA-directed RNA polymerase activity"/>
    <property type="evidence" value="ECO:0007669"/>
    <property type="project" value="UniProtKB-UniRule"/>
</dbReference>
<comment type="caution">
    <text evidence="11">The sequence shown here is derived from an EMBL/GenBank/DDBJ whole genome shotgun (WGS) entry which is preliminary data.</text>
</comment>
<dbReference type="GO" id="GO:0000428">
    <property type="term" value="C:DNA-directed RNA polymerase complex"/>
    <property type="evidence" value="ECO:0007669"/>
    <property type="project" value="UniProtKB-KW"/>
</dbReference>
<evidence type="ECO:0000256" key="3">
    <source>
        <dbReference type="ARBA" id="ARBA00022679"/>
    </source>
</evidence>
<feature type="compositionally biased region" description="Basic and acidic residues" evidence="9">
    <location>
        <begin position="1"/>
        <end position="30"/>
    </location>
</feature>
<dbReference type="GO" id="GO:0006351">
    <property type="term" value="P:DNA-templated transcription"/>
    <property type="evidence" value="ECO:0007669"/>
    <property type="project" value="UniProtKB-UniRule"/>
</dbReference>
<dbReference type="AlphaFoldDB" id="A0A444L7C0"/>
<dbReference type="SUPFAM" id="SSF64484">
    <property type="entry name" value="beta and beta-prime subunits of DNA dependent RNA-polymerase"/>
    <property type="match status" value="1"/>
</dbReference>
<proteinExistence type="inferred from homology"/>
<dbReference type="NCBIfam" id="TIGR02389">
    <property type="entry name" value="RNA_pol_rpoA2"/>
    <property type="match status" value="1"/>
</dbReference>
<dbReference type="EC" id="2.7.7.6" evidence="8"/>
<protein>
    <recommendedName>
        <fullName evidence="8">DNA-directed RNA polymerase subunit Rpo1C</fullName>
        <ecNumber evidence="8">2.7.7.6</ecNumber>
    </recommendedName>
    <alternativeName>
        <fullName evidence="8">DNA-directed RNA polymerase subunit A''</fullName>
    </alternativeName>
</protein>
<gene>
    <name evidence="8" type="primary">rpo1C</name>
    <name evidence="8" type="synonym">rpoA2</name>
    <name evidence="11" type="ORF">Metus_1470</name>
</gene>
<dbReference type="PANTHER" id="PTHR19376">
    <property type="entry name" value="DNA-DIRECTED RNA POLYMERASE"/>
    <property type="match status" value="1"/>
</dbReference>
<sequence>MAEERSEGSVEETKETGTEPQAEKESEKGSAKKSKTKAKAKPEEKKAKKAKEKEGAGVAAPEKAAGDQAQQPPGQECQQKSDKSAILDSLLAKYNLPENLVVQLKEKTSGLDLSAEQLARIVEEVNSAYVKALIEPGEAAGTVAAQSVGEPGTQMTLRTFHYAGVRELNVTLGLPRLIEIVDARRIPSTPTMTIYLDEEHRGSLEKAKEVVARIERIAVENVARSIEYDMINSSFIVEIDAEVAEDKGLDLDFIAKSIEKLKVGKVSIEGNSIVISPETTAPEKIKRLRERILDLRLKGIKGIKRVVIQKEDNEYVLHTDGSNLAQVLGIKGIDTTRIYTNNISEIAEILGIEAARNAIIREAFQVLDQQGLDVDIRHVILVADLMTSTGKIRQIGRHGVSGEKSSVLARAAFEVTVKHLLDAAAHGEEDALEGVTENVIVGQPVPLGTGIVELFMRFSKEGS</sequence>
<dbReference type="HAMAP" id="MF_00411">
    <property type="entry name" value="RNApol_arch_Rpo1C"/>
    <property type="match status" value="1"/>
</dbReference>
<feature type="region of interest" description="Disordered" evidence="9">
    <location>
        <begin position="1"/>
        <end position="82"/>
    </location>
</feature>
<reference evidence="11 12" key="1">
    <citation type="submission" date="2018-12" db="EMBL/GenBank/DDBJ databases">
        <title>The complete genome of the methanogenic archaea of the candidate phylum Verstraetearchaeota, obtained from the metagenome of underground thermal water.</title>
        <authorList>
            <person name="Kadnikov V.V."/>
            <person name="Mardanov A.V."/>
            <person name="Beletsky A.V."/>
            <person name="Karnachuk O.V."/>
            <person name="Ravin N.V."/>
        </authorList>
    </citation>
    <scope>NUCLEOTIDE SEQUENCE [LARGE SCALE GENOMIC DNA]</scope>
    <source>
        <strain evidence="11">Ch88</strain>
    </source>
</reference>
<evidence type="ECO:0000256" key="6">
    <source>
        <dbReference type="ARBA" id="ARBA00023163"/>
    </source>
</evidence>
<dbReference type="InterPro" id="IPR012757">
    <property type="entry name" value="RPO1C"/>
</dbReference>
<comment type="catalytic activity">
    <reaction evidence="7 8">
        <text>RNA(n) + a ribonucleoside 5'-triphosphate = RNA(n+1) + diphosphate</text>
        <dbReference type="Rhea" id="RHEA:21248"/>
        <dbReference type="Rhea" id="RHEA-COMP:14527"/>
        <dbReference type="Rhea" id="RHEA-COMP:17342"/>
        <dbReference type="ChEBI" id="CHEBI:33019"/>
        <dbReference type="ChEBI" id="CHEBI:61557"/>
        <dbReference type="ChEBI" id="CHEBI:140395"/>
        <dbReference type="EC" id="2.7.7.6"/>
    </reaction>
</comment>
<keyword evidence="5 8" id="KW-0238">DNA-binding</keyword>
<evidence type="ECO:0000256" key="8">
    <source>
        <dbReference type="HAMAP-Rule" id="MF_00411"/>
    </source>
</evidence>
<name>A0A444L7C0_METS7</name>
<keyword evidence="2 8" id="KW-0963">Cytoplasm</keyword>
<evidence type="ECO:0000313" key="11">
    <source>
        <dbReference type="EMBL" id="RWX73496.1"/>
    </source>
</evidence>
<dbReference type="InterPro" id="IPR007081">
    <property type="entry name" value="RNA_pol_Rpb1_5"/>
</dbReference>
<keyword evidence="3 8" id="KW-0808">Transferase</keyword>